<dbReference type="Pfam" id="PF03773">
    <property type="entry name" value="ArsP_1"/>
    <property type="match status" value="1"/>
</dbReference>
<evidence type="ECO:0000256" key="4">
    <source>
        <dbReference type="ARBA" id="ARBA00022692"/>
    </source>
</evidence>
<dbReference type="EMBL" id="JACJVP010000012">
    <property type="protein sequence ID" value="MBB6670898.1"/>
    <property type="molecule type" value="Genomic_DNA"/>
</dbReference>
<sequence>MSVTWMRLGTGMAGAGCLYMMWKLNASWPLSFVSVFFEIVFDALPFLLLGAFASALLETFVSDRYVQTLAPKNRLGGVLFGSLLGLALPLCECGMIPVARRLIRKGLPAYIGIAYIVAGPIVNPIVFGSTIVAFRADPAIAYARVLLALAVALTAGLLLALCLKRSPLRDSIGASAGAAHAHSHHGHGAHGHAHPHDHDAHGHANGHEHDHDHDGHGHAHRHHDHDGHGHAHGHHGHSHASSGSKGRFASVVSHTAEDMWDMGKYLLLGAALTGIVQSIVQPETMIAAAGHTAWSHVFMMGFAYLLSLCSTSDAFVAASLSPIFHPGALLAFLVFGPMLDLKSTLMMLSVFRRGFVWKFAVLLAVLVLAGSLAVERWGML</sequence>
<keyword evidence="10" id="KW-1185">Reference proteome</keyword>
<dbReference type="InterPro" id="IPR005524">
    <property type="entry name" value="DUF318"/>
</dbReference>
<feature type="transmembrane region" description="Helical" evidence="8">
    <location>
        <begin position="110"/>
        <end position="134"/>
    </location>
</feature>
<evidence type="ECO:0000313" key="9">
    <source>
        <dbReference type="EMBL" id="MBB6670898.1"/>
    </source>
</evidence>
<evidence type="ECO:0000256" key="3">
    <source>
        <dbReference type="ARBA" id="ARBA00022475"/>
    </source>
</evidence>
<keyword evidence="3" id="KW-1003">Cell membrane</keyword>
<comment type="similarity">
    <text evidence="2">Belongs to the UPF0718 family.</text>
</comment>
<evidence type="ECO:0000256" key="8">
    <source>
        <dbReference type="SAM" id="Phobius"/>
    </source>
</evidence>
<organism evidence="9 10">
    <name type="scientific">Cohnella nanjingensis</name>
    <dbReference type="NCBI Taxonomy" id="1387779"/>
    <lineage>
        <taxon>Bacteria</taxon>
        <taxon>Bacillati</taxon>
        <taxon>Bacillota</taxon>
        <taxon>Bacilli</taxon>
        <taxon>Bacillales</taxon>
        <taxon>Paenibacillaceae</taxon>
        <taxon>Cohnella</taxon>
    </lineage>
</organism>
<name>A0A7X0VF43_9BACL</name>
<gene>
    <name evidence="9" type="ORF">H7C19_09380</name>
</gene>
<feature type="transmembrane region" description="Helical" evidence="8">
    <location>
        <begin position="262"/>
        <end position="280"/>
    </location>
</feature>
<feature type="transmembrane region" description="Helical" evidence="8">
    <location>
        <begin position="314"/>
        <end position="335"/>
    </location>
</feature>
<feature type="transmembrane region" description="Helical" evidence="8">
    <location>
        <begin position="286"/>
        <end position="307"/>
    </location>
</feature>
<feature type="transmembrane region" description="Helical" evidence="8">
    <location>
        <begin position="34"/>
        <end position="57"/>
    </location>
</feature>
<feature type="region of interest" description="Disordered" evidence="7">
    <location>
        <begin position="174"/>
        <end position="247"/>
    </location>
</feature>
<reference evidence="9 10" key="1">
    <citation type="submission" date="2020-08" db="EMBL/GenBank/DDBJ databases">
        <title>Cohnella phylogeny.</title>
        <authorList>
            <person name="Dunlap C."/>
        </authorList>
    </citation>
    <scope>NUCLEOTIDE SEQUENCE [LARGE SCALE GENOMIC DNA]</scope>
    <source>
        <strain evidence="9 10">DSM 28246</strain>
    </source>
</reference>
<dbReference type="Proteomes" id="UP000547209">
    <property type="component" value="Unassembled WGS sequence"/>
</dbReference>
<evidence type="ECO:0000256" key="5">
    <source>
        <dbReference type="ARBA" id="ARBA00022989"/>
    </source>
</evidence>
<proteinExistence type="inferred from homology"/>
<protein>
    <submittedName>
        <fullName evidence="9">Permease</fullName>
    </submittedName>
</protein>
<evidence type="ECO:0000313" key="10">
    <source>
        <dbReference type="Proteomes" id="UP000547209"/>
    </source>
</evidence>
<evidence type="ECO:0000256" key="7">
    <source>
        <dbReference type="SAM" id="MobiDB-lite"/>
    </source>
</evidence>
<dbReference type="PANTHER" id="PTHR34184">
    <property type="entry name" value="UPF0718 PROTEIN YCGR"/>
    <property type="match status" value="1"/>
</dbReference>
<evidence type="ECO:0000256" key="6">
    <source>
        <dbReference type="ARBA" id="ARBA00023136"/>
    </source>
</evidence>
<feature type="compositionally biased region" description="Basic residues" evidence="7">
    <location>
        <begin position="181"/>
        <end position="193"/>
    </location>
</feature>
<keyword evidence="6 8" id="KW-0472">Membrane</keyword>
<dbReference type="GO" id="GO:0005886">
    <property type="term" value="C:plasma membrane"/>
    <property type="evidence" value="ECO:0007669"/>
    <property type="project" value="UniProtKB-SubCell"/>
</dbReference>
<keyword evidence="5 8" id="KW-1133">Transmembrane helix</keyword>
<dbReference type="RefSeq" id="WP_185142386.1">
    <property type="nucleotide sequence ID" value="NZ_JACJVP010000012.1"/>
</dbReference>
<evidence type="ECO:0000256" key="2">
    <source>
        <dbReference type="ARBA" id="ARBA00006386"/>
    </source>
</evidence>
<evidence type="ECO:0000256" key="1">
    <source>
        <dbReference type="ARBA" id="ARBA00004651"/>
    </source>
</evidence>
<feature type="transmembrane region" description="Helical" evidence="8">
    <location>
        <begin position="77"/>
        <end position="98"/>
    </location>
</feature>
<dbReference type="AlphaFoldDB" id="A0A7X0VF43"/>
<comment type="caution">
    <text evidence="9">The sequence shown here is derived from an EMBL/GenBank/DDBJ whole genome shotgun (WGS) entry which is preliminary data.</text>
</comment>
<keyword evidence="4 8" id="KW-0812">Transmembrane</keyword>
<feature type="compositionally biased region" description="Basic and acidic residues" evidence="7">
    <location>
        <begin position="194"/>
        <end position="217"/>
    </location>
</feature>
<accession>A0A7X0VF43</accession>
<feature type="transmembrane region" description="Helical" evidence="8">
    <location>
        <begin position="6"/>
        <end position="22"/>
    </location>
</feature>
<feature type="transmembrane region" description="Helical" evidence="8">
    <location>
        <begin position="355"/>
        <end position="374"/>
    </location>
</feature>
<comment type="subcellular location">
    <subcellularLocation>
        <location evidence="1">Cell membrane</location>
        <topology evidence="1">Multi-pass membrane protein</topology>
    </subcellularLocation>
</comment>
<feature type="transmembrane region" description="Helical" evidence="8">
    <location>
        <begin position="140"/>
        <end position="163"/>
    </location>
</feature>
<dbReference type="PANTHER" id="PTHR34184:SF4">
    <property type="entry name" value="UPF0718 PROTEIN YCGR"/>
    <property type="match status" value="1"/>
</dbReference>
<dbReference type="InterPro" id="IPR052923">
    <property type="entry name" value="UPF0718"/>
</dbReference>